<evidence type="ECO:0000256" key="3">
    <source>
        <dbReference type="SAM" id="MobiDB-lite"/>
    </source>
</evidence>
<feature type="region of interest" description="Disordered" evidence="3">
    <location>
        <begin position="400"/>
        <end position="439"/>
    </location>
</feature>
<feature type="compositionally biased region" description="Basic and acidic residues" evidence="3">
    <location>
        <begin position="75"/>
        <end position="86"/>
    </location>
</feature>
<dbReference type="SUPFAM" id="SSF49899">
    <property type="entry name" value="Concanavalin A-like lectins/glucanases"/>
    <property type="match status" value="1"/>
</dbReference>
<feature type="compositionally biased region" description="Low complexity" evidence="3">
    <location>
        <begin position="401"/>
        <end position="418"/>
    </location>
</feature>
<feature type="region of interest" description="Disordered" evidence="3">
    <location>
        <begin position="65"/>
        <end position="107"/>
    </location>
</feature>
<accession>A0ABD3RDC5</accession>
<keyword evidence="2" id="KW-0539">Nucleus</keyword>
<proteinExistence type="predicted"/>
<evidence type="ECO:0000256" key="2">
    <source>
        <dbReference type="ARBA" id="ARBA00023242"/>
    </source>
</evidence>
<dbReference type="AlphaFoldDB" id="A0ABD3RDC5"/>
<dbReference type="InterPro" id="IPR043136">
    <property type="entry name" value="B30.2/SPRY_sf"/>
</dbReference>
<dbReference type="Gene3D" id="2.60.120.920">
    <property type="match status" value="1"/>
</dbReference>
<reference evidence="5 6" key="1">
    <citation type="submission" date="2024-10" db="EMBL/GenBank/DDBJ databases">
        <title>Updated reference genomes for cyclostephanoid diatoms.</title>
        <authorList>
            <person name="Roberts W.R."/>
            <person name="Alverson A.J."/>
        </authorList>
    </citation>
    <scope>NUCLEOTIDE SEQUENCE [LARGE SCALE GENOMIC DNA]</scope>
    <source>
        <strain evidence="5 6">AJA228-03</strain>
    </source>
</reference>
<gene>
    <name evidence="5" type="ORF">ACHAXA_001868</name>
</gene>
<dbReference type="PANTHER" id="PTHR10598:SF0">
    <property type="entry name" value="SET1_ASH2 HISTONE METHYLTRANSFERASE COMPLEX SUBUNIT ASH2"/>
    <property type="match status" value="1"/>
</dbReference>
<keyword evidence="6" id="KW-1185">Reference proteome</keyword>
<dbReference type="PANTHER" id="PTHR10598">
    <property type="entry name" value="SET1/ASH2 HISTONE METHYLTRANSFERASE COMPLEX SUBUNIT ASH2"/>
    <property type="match status" value="1"/>
</dbReference>
<comment type="caution">
    <text evidence="5">The sequence shown here is derived from an EMBL/GenBank/DDBJ whole genome shotgun (WGS) entry which is preliminary data.</text>
</comment>
<evidence type="ECO:0000313" key="6">
    <source>
        <dbReference type="Proteomes" id="UP001530377"/>
    </source>
</evidence>
<name>A0ABD3RDC5_9STRA</name>
<dbReference type="CDD" id="cd12872">
    <property type="entry name" value="SPRY_Ash2"/>
    <property type="match status" value="1"/>
</dbReference>
<evidence type="ECO:0000256" key="1">
    <source>
        <dbReference type="ARBA" id="ARBA00004123"/>
    </source>
</evidence>
<evidence type="ECO:0000313" key="5">
    <source>
        <dbReference type="EMBL" id="KAL3809466.1"/>
    </source>
</evidence>
<feature type="domain" description="SPRY" evidence="4">
    <location>
        <begin position="261"/>
        <end position="490"/>
    </location>
</feature>
<dbReference type="Proteomes" id="UP001530377">
    <property type="component" value="Unassembled WGS sequence"/>
</dbReference>
<sequence>MAASPGSTATTTSSGRRNSNTRANQAASLAAVIEFANAHREIIPGLANLVGSDEYESSISVAGMTTIMPPPKTTTNDDHDDHDRAHGGGGSAVSLASSSSRRPPRIVLDDGADVDIDVDEGGGGGGGMMIGDDDNDLDDAARRISSPEPSDVAEMAIVGHPSLPSVDAVSSAAARLINDNPPFVSMSVRDSAPQLKLEDPNIVIVEGKGGRGIEIVCSGGGGGGGGGGGTTRDWPSFQRRLVVGGGMKGYRMSRATHGVSVGCYYYEALILGSATDEGGGCCPVVAGGRGAKRPLRDVETESQDGVSDSAAAVENEERTITLGGSIDVTKNGHVRIGWSTRNANLQAPVGYDEHSYAIRDILGSRLHKSRREDNWGGRGFGPGDVIGMAICLVDEKRRSTKTTTLDNNTASTSTDSSSGRIDASQGHEKGNNENVSPPTTIATNQIRFFKNGQPMGNDGVGFDGINPGIYYPAISCYGDGRAYMNFGPNFVYPPGVLSSDMDLRPISELCRPPPLPEEAVEGVIPSRSKEGKNTFFSKRTDDGILLAFKELIRVAVSANYRGVRWSGNSLCVSSEYEITLTCT</sequence>
<protein>
    <recommendedName>
        <fullName evidence="4">SPRY domain-containing protein</fullName>
    </recommendedName>
</protein>
<evidence type="ECO:0000259" key="4">
    <source>
        <dbReference type="SMART" id="SM00449"/>
    </source>
</evidence>
<organism evidence="5 6">
    <name type="scientific">Cyclostephanos tholiformis</name>
    <dbReference type="NCBI Taxonomy" id="382380"/>
    <lineage>
        <taxon>Eukaryota</taxon>
        <taxon>Sar</taxon>
        <taxon>Stramenopiles</taxon>
        <taxon>Ochrophyta</taxon>
        <taxon>Bacillariophyta</taxon>
        <taxon>Coscinodiscophyceae</taxon>
        <taxon>Thalassiosirophycidae</taxon>
        <taxon>Stephanodiscales</taxon>
        <taxon>Stephanodiscaceae</taxon>
        <taxon>Cyclostephanos</taxon>
    </lineage>
</organism>
<dbReference type="InterPro" id="IPR003877">
    <property type="entry name" value="SPRY_dom"/>
</dbReference>
<dbReference type="InterPro" id="IPR013320">
    <property type="entry name" value="ConA-like_dom_sf"/>
</dbReference>
<dbReference type="EMBL" id="JALLPB020000404">
    <property type="protein sequence ID" value="KAL3809466.1"/>
    <property type="molecule type" value="Genomic_DNA"/>
</dbReference>
<dbReference type="InterPro" id="IPR037353">
    <property type="entry name" value="ASH2"/>
</dbReference>
<comment type="subcellular location">
    <subcellularLocation>
        <location evidence="1">Nucleus</location>
    </subcellularLocation>
</comment>
<dbReference type="GO" id="GO:0005634">
    <property type="term" value="C:nucleus"/>
    <property type="evidence" value="ECO:0007669"/>
    <property type="project" value="UniProtKB-SubCell"/>
</dbReference>
<feature type="region of interest" description="Disordered" evidence="3">
    <location>
        <begin position="1"/>
        <end position="23"/>
    </location>
</feature>
<dbReference type="SMART" id="SM00449">
    <property type="entry name" value="SPRY"/>
    <property type="match status" value="1"/>
</dbReference>